<name>A0A179BE81_ACIFR</name>
<dbReference type="Proteomes" id="UP000078302">
    <property type="component" value="Unassembled WGS sequence"/>
</dbReference>
<sequence>MRNPFAKKTIDPRKEPVVGETETKPIDGISGGKAKKKSLSAKQKTVISVTVLAVVGLMVANKIMGPAKPTEADQSSGIAPIMAPHQTALLRHSATAHPEAPSKTTATGPLMPSTTQVVTAQPAVPYSATPTTESPQSIQNLLSSASDDTATVIQTWPGPGGLTGALYRDVNGQEGVAWVDAPDNLVMIGTLVGADGKNYNTSSDFALAANHSVATQPVSEEPTAAGAVSTLGTLMTGGTGFTEGRSGPQATVYIDPNSSVGHKLYLALAPKIAAGILNIRYVPVAEKDKSSLHKAEAILAAPAPAKKMSMDERLFKKSPDGQMEGGIRGVPSTLSMVQEVDGNTALLATAGYINNPVMVYCDKTGKHQVSVGDATVGDLASILDNIGACKAGA</sequence>
<dbReference type="Gene3D" id="3.40.30.10">
    <property type="entry name" value="Glutaredoxin"/>
    <property type="match status" value="1"/>
</dbReference>
<feature type="compositionally biased region" description="Polar residues" evidence="1">
    <location>
        <begin position="102"/>
        <end position="112"/>
    </location>
</feature>
<comment type="caution">
    <text evidence="2">The sequence shown here is derived from an EMBL/GenBank/DDBJ whole genome shotgun (WGS) entry which is preliminary data.</text>
</comment>
<keyword evidence="3" id="KW-1185">Reference proteome</keyword>
<dbReference type="GO" id="GO:0042597">
    <property type="term" value="C:periplasmic space"/>
    <property type="evidence" value="ECO:0007669"/>
    <property type="project" value="InterPro"/>
</dbReference>
<dbReference type="AlphaFoldDB" id="A0A179BE81"/>
<reference evidence="2 3" key="1">
    <citation type="submission" date="2016-04" db="EMBL/GenBank/DDBJ databases">
        <title>Acidithiobacillus ferrooxidans genome sequencing and assembly.</title>
        <authorList>
            <person name="Zhou Z."/>
        </authorList>
    </citation>
    <scope>NUCLEOTIDE SEQUENCE [LARGE SCALE GENOMIC DNA]</scope>
    <source>
        <strain evidence="2 3">BY0502</strain>
    </source>
</reference>
<dbReference type="Gene3D" id="3.10.450.70">
    <property type="entry name" value="Disulphide bond isomerase, DsbC/G, N-terminal"/>
    <property type="match status" value="1"/>
</dbReference>
<dbReference type="RefSeq" id="WP_064219516.1">
    <property type="nucleotide sequence ID" value="NZ_LVXZ01000129.1"/>
</dbReference>
<proteinExistence type="predicted"/>
<feature type="region of interest" description="Disordered" evidence="1">
    <location>
        <begin position="1"/>
        <end position="37"/>
    </location>
</feature>
<organism evidence="2 3">
    <name type="scientific">Acidithiobacillus ferrooxidans</name>
    <name type="common">Thiobacillus ferrooxidans</name>
    <dbReference type="NCBI Taxonomy" id="920"/>
    <lineage>
        <taxon>Bacteria</taxon>
        <taxon>Pseudomonadati</taxon>
        <taxon>Pseudomonadota</taxon>
        <taxon>Acidithiobacillia</taxon>
        <taxon>Acidithiobacillales</taxon>
        <taxon>Acidithiobacillaceae</taxon>
        <taxon>Acidithiobacillus</taxon>
    </lineage>
</organism>
<gene>
    <name evidence="2" type="ORF">A4H96_10305</name>
</gene>
<evidence type="ECO:0000313" key="3">
    <source>
        <dbReference type="Proteomes" id="UP000078302"/>
    </source>
</evidence>
<feature type="compositionally biased region" description="Basic and acidic residues" evidence="1">
    <location>
        <begin position="8"/>
        <end position="25"/>
    </location>
</feature>
<feature type="region of interest" description="Disordered" evidence="1">
    <location>
        <begin position="92"/>
        <end position="112"/>
    </location>
</feature>
<evidence type="ECO:0000313" key="2">
    <source>
        <dbReference type="EMBL" id="OAP89679.1"/>
    </source>
</evidence>
<dbReference type="OrthoDB" id="5298806at2"/>
<evidence type="ECO:0000256" key="1">
    <source>
        <dbReference type="SAM" id="MobiDB-lite"/>
    </source>
</evidence>
<protein>
    <submittedName>
        <fullName evidence="2">Uncharacterized protein</fullName>
    </submittedName>
</protein>
<dbReference type="EMBL" id="LVXZ01000129">
    <property type="protein sequence ID" value="OAP89679.1"/>
    <property type="molecule type" value="Genomic_DNA"/>
</dbReference>
<dbReference type="InterPro" id="IPR009094">
    <property type="entry name" value="DiS-bond_isomerase_DsbC/G_N_sf"/>
</dbReference>
<accession>A0A179BE81</accession>